<evidence type="ECO:0000313" key="2">
    <source>
        <dbReference type="EMBL" id="GAA1954050.1"/>
    </source>
</evidence>
<evidence type="ECO:0000259" key="1">
    <source>
        <dbReference type="Pfam" id="PF00535"/>
    </source>
</evidence>
<dbReference type="InterPro" id="IPR001173">
    <property type="entry name" value="Glyco_trans_2-like"/>
</dbReference>
<dbReference type="PANTHER" id="PTHR43685">
    <property type="entry name" value="GLYCOSYLTRANSFERASE"/>
    <property type="match status" value="1"/>
</dbReference>
<gene>
    <name evidence="2" type="ORF">GCM10009776_14950</name>
</gene>
<dbReference type="Proteomes" id="UP001499933">
    <property type="component" value="Unassembled WGS sequence"/>
</dbReference>
<proteinExistence type="predicted"/>
<comment type="caution">
    <text evidence="2">The sequence shown here is derived from an EMBL/GenBank/DDBJ whole genome shotgun (WGS) entry which is preliminary data.</text>
</comment>
<accession>A0ABN2QMS8</accession>
<organism evidence="2 3">
    <name type="scientific">Microbacterium deminutum</name>
    <dbReference type="NCBI Taxonomy" id="344164"/>
    <lineage>
        <taxon>Bacteria</taxon>
        <taxon>Bacillati</taxon>
        <taxon>Actinomycetota</taxon>
        <taxon>Actinomycetes</taxon>
        <taxon>Micrococcales</taxon>
        <taxon>Microbacteriaceae</taxon>
        <taxon>Microbacterium</taxon>
    </lineage>
</organism>
<dbReference type="Gene3D" id="3.90.550.10">
    <property type="entry name" value="Spore Coat Polysaccharide Biosynthesis Protein SpsA, Chain A"/>
    <property type="match status" value="1"/>
</dbReference>
<dbReference type="RefSeq" id="WP_344092953.1">
    <property type="nucleotide sequence ID" value="NZ_BAAAOG010000002.1"/>
</dbReference>
<feature type="domain" description="Glycosyltransferase 2-like" evidence="1">
    <location>
        <begin position="17"/>
        <end position="184"/>
    </location>
</feature>
<reference evidence="2 3" key="1">
    <citation type="journal article" date="2019" name="Int. J. Syst. Evol. Microbiol.">
        <title>The Global Catalogue of Microorganisms (GCM) 10K type strain sequencing project: providing services to taxonomists for standard genome sequencing and annotation.</title>
        <authorList>
            <consortium name="The Broad Institute Genomics Platform"/>
            <consortium name="The Broad Institute Genome Sequencing Center for Infectious Disease"/>
            <person name="Wu L."/>
            <person name="Ma J."/>
        </authorList>
    </citation>
    <scope>NUCLEOTIDE SEQUENCE [LARGE SCALE GENOMIC DNA]</scope>
    <source>
        <strain evidence="2 3">JCM 14901</strain>
    </source>
</reference>
<sequence>MSVRMKAKPIVGYPKVSVVIPHYNYGEYLPVALESVLSQEGVDLEVLIVDDASTDGSLRIAREQASADHRVILIEHEHNMRHIATYNDGLARASGEFVVLLSADDALAPGSLARAAALFQAEPEVNLVYGPVEEFASVLPSSTSHQVSWTTWTSDEWIGRVCRRGRNIIVNPEAMIRRRLVDELGGYDPELPHSADMYLWMRAAARGKVARVNGPTQAFYRQHDSNMHATEFGGRLDDLSAVRKTFEMLFRVDGSRLQKATSLSATADKAVAREALRMSVSVSGPSAKAHRSALISFATETGAPAWSCALYEIVPKLGLTAIFKRFESARWSARYRRHRRYGT</sequence>
<dbReference type="SUPFAM" id="SSF53448">
    <property type="entry name" value="Nucleotide-diphospho-sugar transferases"/>
    <property type="match status" value="1"/>
</dbReference>
<name>A0ABN2QMS8_9MICO</name>
<dbReference type="InterPro" id="IPR029044">
    <property type="entry name" value="Nucleotide-diphossugar_trans"/>
</dbReference>
<keyword evidence="3" id="KW-1185">Reference proteome</keyword>
<evidence type="ECO:0000313" key="3">
    <source>
        <dbReference type="Proteomes" id="UP001499933"/>
    </source>
</evidence>
<dbReference type="PANTHER" id="PTHR43685:SF2">
    <property type="entry name" value="GLYCOSYLTRANSFERASE 2-LIKE DOMAIN-CONTAINING PROTEIN"/>
    <property type="match status" value="1"/>
</dbReference>
<dbReference type="EMBL" id="BAAAOG010000002">
    <property type="protein sequence ID" value="GAA1954050.1"/>
    <property type="molecule type" value="Genomic_DNA"/>
</dbReference>
<dbReference type="Pfam" id="PF00535">
    <property type="entry name" value="Glycos_transf_2"/>
    <property type="match status" value="1"/>
</dbReference>
<dbReference type="InterPro" id="IPR050834">
    <property type="entry name" value="Glycosyltransf_2"/>
</dbReference>
<protein>
    <recommendedName>
        <fullName evidence="1">Glycosyltransferase 2-like domain-containing protein</fullName>
    </recommendedName>
</protein>